<keyword evidence="4" id="KW-1185">Reference proteome</keyword>
<feature type="chain" id="PRO_5046723630" evidence="2">
    <location>
        <begin position="18"/>
        <end position="507"/>
    </location>
</feature>
<dbReference type="PANTHER" id="PTHR35369">
    <property type="entry name" value="BLR3025 PROTEIN-RELATED"/>
    <property type="match status" value="1"/>
</dbReference>
<feature type="signal peptide" evidence="2">
    <location>
        <begin position="1"/>
        <end position="17"/>
    </location>
</feature>
<reference evidence="3 4" key="1">
    <citation type="submission" date="2023-10" db="EMBL/GenBank/DDBJ databases">
        <title>Bacteria for the degradation of biodegradable plastic PBAT(Polybutylene adipate terephthalate).</title>
        <authorList>
            <person name="Weon H.-Y."/>
            <person name="Yeon J."/>
        </authorList>
    </citation>
    <scope>NUCLEOTIDE SEQUENCE [LARGE SCALE GENOMIC DNA]</scope>
    <source>
        <strain evidence="3 4">SBD 7-3</strain>
    </source>
</reference>
<evidence type="ECO:0000313" key="3">
    <source>
        <dbReference type="EMBL" id="WOB06978.1"/>
    </source>
</evidence>
<evidence type="ECO:0000256" key="2">
    <source>
        <dbReference type="SAM" id="SignalP"/>
    </source>
</evidence>
<proteinExistence type="predicted"/>
<dbReference type="InterPro" id="IPR050356">
    <property type="entry name" value="SulA_CellDiv_inhibitor"/>
</dbReference>
<evidence type="ECO:0000313" key="4">
    <source>
        <dbReference type="Proteomes" id="UP001303946"/>
    </source>
</evidence>
<dbReference type="PANTHER" id="PTHR35369:SF2">
    <property type="entry name" value="BLR3025 PROTEIN"/>
    <property type="match status" value="1"/>
</dbReference>
<dbReference type="InterPro" id="IPR043502">
    <property type="entry name" value="DNA/RNA_pol_sf"/>
</dbReference>
<keyword evidence="1" id="KW-0227">DNA damage</keyword>
<accession>A0ABZ0CPT5</accession>
<dbReference type="CDD" id="cd03468">
    <property type="entry name" value="PolY_like"/>
    <property type="match status" value="1"/>
</dbReference>
<keyword evidence="2" id="KW-0732">Signal</keyword>
<dbReference type="RefSeq" id="WP_316699637.1">
    <property type="nucleotide sequence ID" value="NZ_CP136336.1"/>
</dbReference>
<sequence>MLWVGVHLPLLSLESFAASLPQRTDQPMALVDTHLIASADAAAQALGVSVGMKRATALGLAPHLLLGQADAWRDAQALQGVAHAALAFTPMVCLDEPDGVLLEVQSSLRYFGGLAALLGRLRDALAPFGHRLQIVSAPTPHGAALLARLHDELHCPDRHTLQRALEEAPIGVMATGAPHEQTLLGMGLRCLGELRQLPRAGVARRFGKALLDEMDRAFGDRPDPREPLVLPPTFRSGLELFARADTTEQLLHGAQMLLLRLVAWLSAQHAFVTRFRLLMKHEARWRDGHTAPITPLEVALAEPSRDVAHMLTLLRERLAQMALPAPTLELAIESDDIVRRPPPNAELFPTPQSERAGLVQLIERLQARLGREQVQCLVPVADHRPERATQVVPADPQLMKRADAVGPAAVCDAAQPGRETLTRPLWLLPEPQALKERQSHPLLDGQLVQLLVGPERIETGWWDGGLAERDYFIGQTTEGGLVWVYRTRPQHLPTSRAPGWFLHGRFA</sequence>
<organism evidence="3 4">
    <name type="scientific">Piscinibacter gummiphilus</name>
    <dbReference type="NCBI Taxonomy" id="946333"/>
    <lineage>
        <taxon>Bacteria</taxon>
        <taxon>Pseudomonadati</taxon>
        <taxon>Pseudomonadota</taxon>
        <taxon>Betaproteobacteria</taxon>
        <taxon>Burkholderiales</taxon>
        <taxon>Sphaerotilaceae</taxon>
        <taxon>Piscinibacter</taxon>
    </lineage>
</organism>
<dbReference type="EMBL" id="CP136336">
    <property type="protein sequence ID" value="WOB06978.1"/>
    <property type="molecule type" value="Genomic_DNA"/>
</dbReference>
<dbReference type="SUPFAM" id="SSF56672">
    <property type="entry name" value="DNA/RNA polymerases"/>
    <property type="match status" value="1"/>
</dbReference>
<dbReference type="Proteomes" id="UP001303946">
    <property type="component" value="Chromosome"/>
</dbReference>
<gene>
    <name evidence="3" type="ORF">RXV79_18885</name>
</gene>
<name>A0ABZ0CPT5_9BURK</name>
<protein>
    <submittedName>
        <fullName evidence="3">DNA polymerase Y family protein</fullName>
    </submittedName>
</protein>
<evidence type="ECO:0000256" key="1">
    <source>
        <dbReference type="ARBA" id="ARBA00022763"/>
    </source>
</evidence>